<proteinExistence type="predicted"/>
<gene>
    <name evidence="2" type="ORF">RAG0_05854</name>
</gene>
<feature type="compositionally biased region" description="Basic and acidic residues" evidence="1">
    <location>
        <begin position="177"/>
        <end position="206"/>
    </location>
</feature>
<dbReference type="Proteomes" id="UP000178912">
    <property type="component" value="Unassembled WGS sequence"/>
</dbReference>
<dbReference type="EMBL" id="FJUX01000027">
    <property type="protein sequence ID" value="CZS96589.1"/>
    <property type="molecule type" value="Genomic_DNA"/>
</dbReference>
<dbReference type="AlphaFoldDB" id="A0A1E1KEY3"/>
<reference evidence="3" key="1">
    <citation type="submission" date="2016-03" db="EMBL/GenBank/DDBJ databases">
        <authorList>
            <person name="Guldener U."/>
        </authorList>
    </citation>
    <scope>NUCLEOTIDE SEQUENCE [LARGE SCALE GENOMIC DNA]</scope>
    <source>
        <strain evidence="3">04CH-RAC-A.6.1</strain>
    </source>
</reference>
<evidence type="ECO:0000313" key="2">
    <source>
        <dbReference type="EMBL" id="CZS96589.1"/>
    </source>
</evidence>
<feature type="compositionally biased region" description="Basic residues" evidence="1">
    <location>
        <begin position="63"/>
        <end position="75"/>
    </location>
</feature>
<name>A0A1E1KEY3_9HELO</name>
<evidence type="ECO:0000313" key="3">
    <source>
        <dbReference type="Proteomes" id="UP000178912"/>
    </source>
</evidence>
<sequence length="283" mass="31413">MSPKTIPETAPKIFTPLSEARKAINKQKTNAAAKTTTPASHAPLSPLSPTSAPLNQPPPPQKSRTRHRKPKRLLRSRSPSPPSPSTISTYRHGESAGRESESGARFSYTEKEGQRFNAWNNRPRERDLLLGGESAVGLERTGNGDWEKGRDGREKVSVVDSYANIVMAMDRNVISEGEGKESGRRDKGWGEGEVGGGREEERAGDGKEDEGEGNLVVDGKDDGEDDIELKRKRRRTRTRAERREVLRLRWAREFKEVKEETEGREDGTDEVKGNDDGNVETGL</sequence>
<feature type="region of interest" description="Disordered" evidence="1">
    <location>
        <begin position="171"/>
        <end position="239"/>
    </location>
</feature>
<feature type="compositionally biased region" description="Basic and acidic residues" evidence="1">
    <location>
        <begin position="91"/>
        <end position="114"/>
    </location>
</feature>
<feature type="region of interest" description="Disordered" evidence="1">
    <location>
        <begin position="1"/>
        <end position="126"/>
    </location>
</feature>
<feature type="compositionally biased region" description="Low complexity" evidence="1">
    <location>
        <begin position="26"/>
        <end position="54"/>
    </location>
</feature>
<feature type="region of interest" description="Disordered" evidence="1">
    <location>
        <begin position="257"/>
        <end position="283"/>
    </location>
</feature>
<accession>A0A1E1KEY3</accession>
<organism evidence="2 3">
    <name type="scientific">Rhynchosporium agropyri</name>
    <dbReference type="NCBI Taxonomy" id="914238"/>
    <lineage>
        <taxon>Eukaryota</taxon>
        <taxon>Fungi</taxon>
        <taxon>Dikarya</taxon>
        <taxon>Ascomycota</taxon>
        <taxon>Pezizomycotina</taxon>
        <taxon>Leotiomycetes</taxon>
        <taxon>Helotiales</taxon>
        <taxon>Ploettnerulaceae</taxon>
        <taxon>Rhynchosporium</taxon>
    </lineage>
</organism>
<feature type="compositionally biased region" description="Basic and acidic residues" evidence="1">
    <location>
        <begin position="257"/>
        <end position="275"/>
    </location>
</feature>
<protein>
    <submittedName>
        <fullName evidence="2">Uncharacterized protein</fullName>
    </submittedName>
</protein>
<evidence type="ECO:0000256" key="1">
    <source>
        <dbReference type="SAM" id="MobiDB-lite"/>
    </source>
</evidence>
<keyword evidence="3" id="KW-1185">Reference proteome</keyword>